<dbReference type="EMBL" id="JAVRHS010000005">
    <property type="protein sequence ID" value="MDT0576117.1"/>
    <property type="molecule type" value="Genomic_DNA"/>
</dbReference>
<comment type="function">
    <text evidence="4">Has an important function as a repair enzyme for proteins that have been inactivated by oxidation. Catalyzes the reversible oxidation-reduction of methionine sulfoxide in proteins to methionine.</text>
</comment>
<dbReference type="NCBIfam" id="TIGR00401">
    <property type="entry name" value="msrA"/>
    <property type="match status" value="1"/>
</dbReference>
<dbReference type="SUPFAM" id="SSF55068">
    <property type="entry name" value="Peptide methionine sulfoxide reductase"/>
    <property type="match status" value="1"/>
</dbReference>
<evidence type="ECO:0000256" key="3">
    <source>
        <dbReference type="ARBA" id="ARBA00048782"/>
    </source>
</evidence>
<organism evidence="6 7">
    <name type="scientific">Croceicoccus esteveae</name>
    <dbReference type="NCBI Taxonomy" id="3075597"/>
    <lineage>
        <taxon>Bacteria</taxon>
        <taxon>Pseudomonadati</taxon>
        <taxon>Pseudomonadota</taxon>
        <taxon>Alphaproteobacteria</taxon>
        <taxon>Sphingomonadales</taxon>
        <taxon>Erythrobacteraceae</taxon>
        <taxon>Croceicoccus</taxon>
    </lineage>
</organism>
<dbReference type="PANTHER" id="PTHR43774">
    <property type="entry name" value="PEPTIDE METHIONINE SULFOXIDE REDUCTASE"/>
    <property type="match status" value="1"/>
</dbReference>
<name>A0ABU2ZHN7_9SPHN</name>
<evidence type="ECO:0000256" key="1">
    <source>
        <dbReference type="ARBA" id="ARBA00023002"/>
    </source>
</evidence>
<dbReference type="RefSeq" id="WP_311340691.1">
    <property type="nucleotide sequence ID" value="NZ_JAVRHS010000005.1"/>
</dbReference>
<sequence length="197" mass="21666">MKTPVAAVQASETPGLKTALFAGGCFWGVEAVFSHVNGVTSAVSGYHGGNADDANYASVSSGATRHAEVVKITYDPSIVRYDELLQIYFGVVADPTLLNRQGPDRGAQYRSAIIPVESGQTKVARAYLNQLGEAGLWTSPVVTKIEPYKAFHLAERKHQDFAHKNPRHPYITRWDAPKIRNLRAIFPGHYRPTFREG</sequence>
<comment type="caution">
    <text evidence="6">The sequence shown here is derived from an EMBL/GenBank/DDBJ whole genome shotgun (WGS) entry which is preliminary data.</text>
</comment>
<dbReference type="InterPro" id="IPR002569">
    <property type="entry name" value="Met_Sox_Rdtase_MsrA_dom"/>
</dbReference>
<reference evidence="6 7" key="1">
    <citation type="submission" date="2023-09" db="EMBL/GenBank/DDBJ databases">
        <authorList>
            <person name="Rey-Velasco X."/>
        </authorList>
    </citation>
    <scope>NUCLEOTIDE SEQUENCE [LARGE SCALE GENOMIC DNA]</scope>
    <source>
        <strain evidence="6 7">F390</strain>
    </source>
</reference>
<protein>
    <recommendedName>
        <fullName evidence="4">Peptide methionine sulfoxide reductase MsrA</fullName>
        <shortName evidence="4">Protein-methionine-S-oxide reductase</shortName>
        <ecNumber evidence="4">1.8.4.11</ecNumber>
    </recommendedName>
    <alternativeName>
        <fullName evidence="4">Peptide-methionine (S)-S-oxide reductase</fullName>
        <shortName evidence="4">Peptide Met(O) reductase</shortName>
    </alternativeName>
</protein>
<dbReference type="Proteomes" id="UP001259803">
    <property type="component" value="Unassembled WGS sequence"/>
</dbReference>
<dbReference type="PANTHER" id="PTHR43774:SF1">
    <property type="entry name" value="PEPTIDE METHIONINE SULFOXIDE REDUCTASE MSRA 2"/>
    <property type="match status" value="1"/>
</dbReference>
<dbReference type="HAMAP" id="MF_01401">
    <property type="entry name" value="MsrA"/>
    <property type="match status" value="1"/>
</dbReference>
<comment type="catalytic activity">
    <reaction evidence="3 4">
        <text>[thioredoxin]-disulfide + L-methionine + H2O = L-methionine (S)-S-oxide + [thioredoxin]-dithiol</text>
        <dbReference type="Rhea" id="RHEA:19993"/>
        <dbReference type="Rhea" id="RHEA-COMP:10698"/>
        <dbReference type="Rhea" id="RHEA-COMP:10700"/>
        <dbReference type="ChEBI" id="CHEBI:15377"/>
        <dbReference type="ChEBI" id="CHEBI:29950"/>
        <dbReference type="ChEBI" id="CHEBI:50058"/>
        <dbReference type="ChEBI" id="CHEBI:57844"/>
        <dbReference type="ChEBI" id="CHEBI:58772"/>
        <dbReference type="EC" id="1.8.4.11"/>
    </reaction>
</comment>
<evidence type="ECO:0000256" key="2">
    <source>
        <dbReference type="ARBA" id="ARBA00047806"/>
    </source>
</evidence>
<comment type="catalytic activity">
    <reaction evidence="2 4">
        <text>L-methionyl-[protein] + [thioredoxin]-disulfide + H2O = L-methionyl-(S)-S-oxide-[protein] + [thioredoxin]-dithiol</text>
        <dbReference type="Rhea" id="RHEA:14217"/>
        <dbReference type="Rhea" id="RHEA-COMP:10698"/>
        <dbReference type="Rhea" id="RHEA-COMP:10700"/>
        <dbReference type="Rhea" id="RHEA-COMP:12313"/>
        <dbReference type="Rhea" id="RHEA-COMP:12315"/>
        <dbReference type="ChEBI" id="CHEBI:15377"/>
        <dbReference type="ChEBI" id="CHEBI:16044"/>
        <dbReference type="ChEBI" id="CHEBI:29950"/>
        <dbReference type="ChEBI" id="CHEBI:44120"/>
        <dbReference type="ChEBI" id="CHEBI:50058"/>
        <dbReference type="EC" id="1.8.4.11"/>
    </reaction>
</comment>
<evidence type="ECO:0000259" key="5">
    <source>
        <dbReference type="Pfam" id="PF01625"/>
    </source>
</evidence>
<proteinExistence type="inferred from homology"/>
<feature type="active site" evidence="4">
    <location>
        <position position="25"/>
    </location>
</feature>
<dbReference type="GO" id="GO:0008113">
    <property type="term" value="F:peptide-methionine (S)-S-oxide reductase activity"/>
    <property type="evidence" value="ECO:0007669"/>
    <property type="project" value="UniProtKB-EC"/>
</dbReference>
<evidence type="ECO:0000256" key="4">
    <source>
        <dbReference type="HAMAP-Rule" id="MF_01401"/>
    </source>
</evidence>
<gene>
    <name evidence="4 6" type="primary">msrA</name>
    <name evidence="6" type="ORF">RM533_07945</name>
</gene>
<feature type="domain" description="Peptide methionine sulphoxide reductase MsrA" evidence="5">
    <location>
        <begin position="18"/>
        <end position="170"/>
    </location>
</feature>
<accession>A0ABU2ZHN7</accession>
<keyword evidence="1 4" id="KW-0560">Oxidoreductase</keyword>
<dbReference type="InterPro" id="IPR036509">
    <property type="entry name" value="Met_Sox_Rdtase_MsrA_sf"/>
</dbReference>
<dbReference type="Gene3D" id="3.30.1060.10">
    <property type="entry name" value="Peptide methionine sulphoxide reductase MsrA"/>
    <property type="match status" value="1"/>
</dbReference>
<dbReference type="EC" id="1.8.4.11" evidence="4"/>
<keyword evidence="7" id="KW-1185">Reference proteome</keyword>
<evidence type="ECO:0000313" key="6">
    <source>
        <dbReference type="EMBL" id="MDT0576117.1"/>
    </source>
</evidence>
<dbReference type="Pfam" id="PF01625">
    <property type="entry name" value="PMSR"/>
    <property type="match status" value="1"/>
</dbReference>
<evidence type="ECO:0000313" key="7">
    <source>
        <dbReference type="Proteomes" id="UP001259803"/>
    </source>
</evidence>
<comment type="similarity">
    <text evidence="4">Belongs to the MsrA Met sulfoxide reductase family.</text>
</comment>